<dbReference type="SUPFAM" id="SSF46785">
    <property type="entry name" value="Winged helix' DNA-binding domain"/>
    <property type="match status" value="1"/>
</dbReference>
<sequence length="226" mass="25690">MSTAKLSIASTLTSQLRDGILSGSLMPNTRLRLEELGARYGVSLSPVREALLRLTGEGLVVSEDQRGFRVAEASIAHLDEVTRLRAHMEPFALRRSIECGDPAWEENLVSMFHRLTRIEQRDGFVPFLDEWERTHHDFHLGLIAGCRMPMLIQFCGTLHDQSDRYRRLFLKTRPPQRNVAKEHAAIMKAALDRDADTACELLRAHSERTAKNVQAFMRENNLLNGD</sequence>
<dbReference type="InterPro" id="IPR036390">
    <property type="entry name" value="WH_DNA-bd_sf"/>
</dbReference>
<proteinExistence type="predicted"/>
<dbReference type="PROSITE" id="PS50949">
    <property type="entry name" value="HTH_GNTR"/>
    <property type="match status" value="1"/>
</dbReference>
<dbReference type="SMART" id="SM00345">
    <property type="entry name" value="HTH_GNTR"/>
    <property type="match status" value="1"/>
</dbReference>
<protein>
    <submittedName>
        <fullName evidence="5">FCD domain-containing protein</fullName>
    </submittedName>
</protein>
<keyword evidence="2" id="KW-0238">DNA-binding</keyword>
<dbReference type="Pfam" id="PF00392">
    <property type="entry name" value="GntR"/>
    <property type="match status" value="1"/>
</dbReference>
<dbReference type="RefSeq" id="WP_140844199.1">
    <property type="nucleotide sequence ID" value="NZ_RCZI01000005.1"/>
</dbReference>
<dbReference type="AlphaFoldDB" id="A0A502DIX7"/>
<evidence type="ECO:0000256" key="2">
    <source>
        <dbReference type="ARBA" id="ARBA00023125"/>
    </source>
</evidence>
<dbReference type="CDD" id="cd07377">
    <property type="entry name" value="WHTH_GntR"/>
    <property type="match status" value="1"/>
</dbReference>
<dbReference type="PANTHER" id="PTHR43537">
    <property type="entry name" value="TRANSCRIPTIONAL REGULATOR, GNTR FAMILY"/>
    <property type="match status" value="1"/>
</dbReference>
<organism evidence="5 6">
    <name type="scientific">Variovorax guangxiensis</name>
    <dbReference type="NCBI Taxonomy" id="1775474"/>
    <lineage>
        <taxon>Bacteria</taxon>
        <taxon>Pseudomonadati</taxon>
        <taxon>Pseudomonadota</taxon>
        <taxon>Betaproteobacteria</taxon>
        <taxon>Burkholderiales</taxon>
        <taxon>Comamonadaceae</taxon>
        <taxon>Variovorax</taxon>
    </lineage>
</organism>
<dbReference type="EMBL" id="RCZI01000005">
    <property type="protein sequence ID" value="TPG25467.1"/>
    <property type="molecule type" value="Genomic_DNA"/>
</dbReference>
<dbReference type="SMART" id="SM00895">
    <property type="entry name" value="FCD"/>
    <property type="match status" value="1"/>
</dbReference>
<accession>A0A502DIX7</accession>
<gene>
    <name evidence="5" type="ORF">EAH82_18215</name>
</gene>
<feature type="domain" description="HTH gntR-type" evidence="4">
    <location>
        <begin position="6"/>
        <end position="73"/>
    </location>
</feature>
<dbReference type="Proteomes" id="UP000319212">
    <property type="component" value="Unassembled WGS sequence"/>
</dbReference>
<evidence type="ECO:0000256" key="3">
    <source>
        <dbReference type="ARBA" id="ARBA00023163"/>
    </source>
</evidence>
<keyword evidence="1" id="KW-0805">Transcription regulation</keyword>
<dbReference type="OrthoDB" id="9799812at2"/>
<evidence type="ECO:0000259" key="4">
    <source>
        <dbReference type="PROSITE" id="PS50949"/>
    </source>
</evidence>
<dbReference type="InterPro" id="IPR000524">
    <property type="entry name" value="Tscrpt_reg_HTH_GntR"/>
</dbReference>
<evidence type="ECO:0000256" key="1">
    <source>
        <dbReference type="ARBA" id="ARBA00023015"/>
    </source>
</evidence>
<comment type="caution">
    <text evidence="5">The sequence shown here is derived from an EMBL/GenBank/DDBJ whole genome shotgun (WGS) entry which is preliminary data.</text>
</comment>
<dbReference type="PANTHER" id="PTHR43537:SF20">
    <property type="entry name" value="HTH-TYPE TRANSCRIPTIONAL REPRESSOR GLAR"/>
    <property type="match status" value="1"/>
</dbReference>
<dbReference type="Gene3D" id="1.10.10.10">
    <property type="entry name" value="Winged helix-like DNA-binding domain superfamily/Winged helix DNA-binding domain"/>
    <property type="match status" value="1"/>
</dbReference>
<evidence type="ECO:0000313" key="5">
    <source>
        <dbReference type="EMBL" id="TPG25467.1"/>
    </source>
</evidence>
<dbReference type="SUPFAM" id="SSF48008">
    <property type="entry name" value="GntR ligand-binding domain-like"/>
    <property type="match status" value="1"/>
</dbReference>
<keyword evidence="3" id="KW-0804">Transcription</keyword>
<dbReference type="InterPro" id="IPR008920">
    <property type="entry name" value="TF_FadR/GntR_C"/>
</dbReference>
<dbReference type="GO" id="GO:0003677">
    <property type="term" value="F:DNA binding"/>
    <property type="evidence" value="ECO:0007669"/>
    <property type="project" value="UniProtKB-KW"/>
</dbReference>
<dbReference type="InterPro" id="IPR011711">
    <property type="entry name" value="GntR_C"/>
</dbReference>
<dbReference type="Pfam" id="PF07729">
    <property type="entry name" value="FCD"/>
    <property type="match status" value="1"/>
</dbReference>
<reference evidence="5 6" key="1">
    <citation type="journal article" date="2019" name="Environ. Microbiol.">
        <title>Species interactions and distinct microbial communities in high Arctic permafrost affected cryosols are associated with the CH4 and CO2 gas fluxes.</title>
        <authorList>
            <person name="Altshuler I."/>
            <person name="Hamel J."/>
            <person name="Turney S."/>
            <person name="Magnuson E."/>
            <person name="Levesque R."/>
            <person name="Greer C."/>
            <person name="Whyte L.G."/>
        </authorList>
    </citation>
    <scope>NUCLEOTIDE SEQUENCE [LARGE SCALE GENOMIC DNA]</scope>
    <source>
        <strain evidence="5 6">S06.C</strain>
    </source>
</reference>
<dbReference type="InterPro" id="IPR036388">
    <property type="entry name" value="WH-like_DNA-bd_sf"/>
</dbReference>
<dbReference type="GO" id="GO:0003700">
    <property type="term" value="F:DNA-binding transcription factor activity"/>
    <property type="evidence" value="ECO:0007669"/>
    <property type="project" value="InterPro"/>
</dbReference>
<name>A0A502DIX7_9BURK</name>
<evidence type="ECO:0000313" key="6">
    <source>
        <dbReference type="Proteomes" id="UP000319212"/>
    </source>
</evidence>
<dbReference type="Gene3D" id="1.20.120.530">
    <property type="entry name" value="GntR ligand-binding domain-like"/>
    <property type="match status" value="1"/>
</dbReference>